<gene>
    <name evidence="2" type="ORF">GA0070620_0016</name>
</gene>
<keyword evidence="3" id="KW-1185">Reference proteome</keyword>
<reference evidence="3" key="1">
    <citation type="submission" date="2016-06" db="EMBL/GenBank/DDBJ databases">
        <authorList>
            <person name="Varghese N."/>
        </authorList>
    </citation>
    <scope>NUCLEOTIDE SEQUENCE [LARGE SCALE GENOMIC DNA]</scope>
    <source>
        <strain evidence="3">DSM 45344</strain>
    </source>
</reference>
<evidence type="ECO:0000313" key="2">
    <source>
        <dbReference type="EMBL" id="SBV24595.1"/>
    </source>
</evidence>
<dbReference type="STRING" id="307121.GA0070620_0016"/>
<dbReference type="PATRIC" id="fig|307121.4.peg.16"/>
<accession>A0A1C3MW94</accession>
<dbReference type="InterPro" id="IPR024402">
    <property type="entry name" value="DUF2726"/>
</dbReference>
<evidence type="ECO:0000259" key="1">
    <source>
        <dbReference type="Pfam" id="PF10881"/>
    </source>
</evidence>
<dbReference type="EMBL" id="LT598496">
    <property type="protein sequence ID" value="SBV24595.1"/>
    <property type="molecule type" value="Genomic_DNA"/>
</dbReference>
<dbReference type="AlphaFoldDB" id="A0A1C3MW94"/>
<sequence length="318" mass="35062">MNEQGRLHAVLVNRYEKITDRLLSTIAAENGDRLLPKVRVADVIDVDSWPGNARWTGLAQHFDFVMVDAETSAPKFAVELDGAHHWTDPETRRRDIVKDQLAEWAGLPLLRITSDFTRRRGRWTVLNYAVGTFYLSEAFAAAQASGVIPLDEPYVPFMFCIPNGSGGFDVNALDQQARVMLDGACDAGRIPSHAPDMFGTRDPATGAIQSHAWMAVARNRYLVARARVRDFRFQGISASELASQLAIVDMADLARAWMVGEPVACDGRTLHKHMVEVQQAIDAGGLRRSETSGALEPGGPVPIKITTRFQGIRSNRPV</sequence>
<proteinExistence type="predicted"/>
<protein>
    <recommendedName>
        <fullName evidence="1">DUF2726 domain-containing protein</fullName>
    </recommendedName>
</protein>
<dbReference type="Proteomes" id="UP000199393">
    <property type="component" value="Chromosome I"/>
</dbReference>
<dbReference type="OrthoDB" id="5185462at2"/>
<dbReference type="Pfam" id="PF10881">
    <property type="entry name" value="DUF2726"/>
    <property type="match status" value="1"/>
</dbReference>
<feature type="domain" description="DUF2726" evidence="1">
    <location>
        <begin position="14"/>
        <end position="114"/>
    </location>
</feature>
<evidence type="ECO:0000313" key="3">
    <source>
        <dbReference type="Proteomes" id="UP000199393"/>
    </source>
</evidence>
<organism evidence="2 3">
    <name type="scientific">Micromonospora krabiensis</name>
    <dbReference type="NCBI Taxonomy" id="307121"/>
    <lineage>
        <taxon>Bacteria</taxon>
        <taxon>Bacillati</taxon>
        <taxon>Actinomycetota</taxon>
        <taxon>Actinomycetes</taxon>
        <taxon>Micromonosporales</taxon>
        <taxon>Micromonosporaceae</taxon>
        <taxon>Micromonospora</taxon>
    </lineage>
</organism>
<name>A0A1C3MW94_9ACTN</name>
<dbReference type="RefSeq" id="WP_157741459.1">
    <property type="nucleotide sequence ID" value="NZ_JBHRWG010000002.1"/>
</dbReference>